<reference evidence="5" key="2">
    <citation type="submission" date="2016-06" db="EMBL/GenBank/DDBJ databases">
        <title>The genome of a short-lived fish provides insights into sex chromosome evolution and the genetic control of aging.</title>
        <authorList>
            <person name="Reichwald K."/>
            <person name="Felder M."/>
            <person name="Petzold A."/>
            <person name="Koch P."/>
            <person name="Groth M."/>
            <person name="Platzer M."/>
        </authorList>
    </citation>
    <scope>NUCLEOTIDE SEQUENCE</scope>
    <source>
        <tissue evidence="5">Brain</tissue>
    </source>
</reference>
<evidence type="ECO:0000256" key="1">
    <source>
        <dbReference type="ARBA" id="ARBA00004123"/>
    </source>
</evidence>
<evidence type="ECO:0000256" key="2">
    <source>
        <dbReference type="ARBA" id="ARBA00006634"/>
    </source>
</evidence>
<feature type="compositionally biased region" description="Basic residues" evidence="4">
    <location>
        <begin position="207"/>
        <end position="216"/>
    </location>
</feature>
<dbReference type="Pfam" id="PF15772">
    <property type="entry name" value="UPF0688"/>
    <property type="match status" value="1"/>
</dbReference>
<feature type="compositionally biased region" description="Basic residues" evidence="4">
    <location>
        <begin position="63"/>
        <end position="85"/>
    </location>
</feature>
<sequence length="241" mass="27169">MGAYHHDVASSGKVTAQGRRDRRVNFAGGNTPKKRWRFSQTSSDEAASFSTPQMPGQLDNLKSRKRKSSSEARKRKRCLKSQKTRSKTDGISAARSNETADPLERLSRITCECHELAGGRRCSASPELEGREGKENELRTEEDFNGCRANSACIKTETENMDYEENYKNLFPDDDSNQILPVEQFFGNLDIVQDVPQRSPATCSTSTKKKSRRRHYYAREDSDEEEVRPSCAPQDGDVSAF</sequence>
<keyword evidence="3" id="KW-0539">Nucleus</keyword>
<dbReference type="EMBL" id="HADZ01002399">
    <property type="protein sequence ID" value="SBP66340.1"/>
    <property type="molecule type" value="Transcribed_RNA"/>
</dbReference>
<feature type="compositionally biased region" description="Polar residues" evidence="4">
    <location>
        <begin position="38"/>
        <end position="54"/>
    </location>
</feature>
<name>A0A1A8BIL1_NOTKA</name>
<evidence type="ECO:0000256" key="4">
    <source>
        <dbReference type="SAM" id="MobiDB-lite"/>
    </source>
</evidence>
<organism evidence="5">
    <name type="scientific">Nothobranchius kadleci</name>
    <name type="common">African annual killifish</name>
    <dbReference type="NCBI Taxonomy" id="1051664"/>
    <lineage>
        <taxon>Eukaryota</taxon>
        <taxon>Metazoa</taxon>
        <taxon>Chordata</taxon>
        <taxon>Craniata</taxon>
        <taxon>Vertebrata</taxon>
        <taxon>Euteleostomi</taxon>
        <taxon>Actinopterygii</taxon>
        <taxon>Neopterygii</taxon>
        <taxon>Teleostei</taxon>
        <taxon>Neoteleostei</taxon>
        <taxon>Acanthomorphata</taxon>
        <taxon>Ovalentaria</taxon>
        <taxon>Atherinomorphae</taxon>
        <taxon>Cyprinodontiformes</taxon>
        <taxon>Nothobranchiidae</taxon>
        <taxon>Nothobranchius</taxon>
    </lineage>
</organism>
<dbReference type="PANTHER" id="PTHR28491:SF1">
    <property type="entry name" value="UPF0688 PROTEIN C1ORF174"/>
    <property type="match status" value="1"/>
</dbReference>
<accession>A0A1A8BIL1</accession>
<dbReference type="PANTHER" id="PTHR28491">
    <property type="entry name" value="UPF0688 PROTEIN C1ORF174"/>
    <property type="match status" value="1"/>
</dbReference>
<comment type="similarity">
    <text evidence="2">Belongs to the UPF0688 family.</text>
</comment>
<dbReference type="AlphaFoldDB" id="A0A1A8BIL1"/>
<feature type="region of interest" description="Disordered" evidence="4">
    <location>
        <begin position="1"/>
        <end position="101"/>
    </location>
</feature>
<feature type="region of interest" description="Disordered" evidence="4">
    <location>
        <begin position="197"/>
        <end position="241"/>
    </location>
</feature>
<gene>
    <name evidence="5" type="primary">Nfu_g_1_010205</name>
</gene>
<proteinExistence type="inferred from homology"/>
<protein>
    <submittedName>
        <fullName evidence="5">Uncharacterized protein</fullName>
    </submittedName>
</protein>
<reference evidence="5" key="1">
    <citation type="submission" date="2016-05" db="EMBL/GenBank/DDBJ databases">
        <authorList>
            <person name="Lavstsen T."/>
            <person name="Jespersen J.S."/>
        </authorList>
    </citation>
    <scope>NUCLEOTIDE SEQUENCE</scope>
    <source>
        <tissue evidence="5">Brain</tissue>
    </source>
</reference>
<comment type="subcellular location">
    <subcellularLocation>
        <location evidence="1">Nucleus</location>
    </subcellularLocation>
</comment>
<dbReference type="InterPro" id="IPR031530">
    <property type="entry name" value="UPF0688"/>
</dbReference>
<evidence type="ECO:0000256" key="3">
    <source>
        <dbReference type="ARBA" id="ARBA00023242"/>
    </source>
</evidence>
<evidence type="ECO:0000313" key="5">
    <source>
        <dbReference type="EMBL" id="SBP66340.1"/>
    </source>
</evidence>
<dbReference type="GO" id="GO:0005634">
    <property type="term" value="C:nucleus"/>
    <property type="evidence" value="ECO:0007669"/>
    <property type="project" value="UniProtKB-SubCell"/>
</dbReference>